<name>A0A059C223_EUCGR</name>
<organism evidence="2">
    <name type="scientific">Eucalyptus grandis</name>
    <name type="common">Flooded gum</name>
    <dbReference type="NCBI Taxonomy" id="71139"/>
    <lineage>
        <taxon>Eukaryota</taxon>
        <taxon>Viridiplantae</taxon>
        <taxon>Streptophyta</taxon>
        <taxon>Embryophyta</taxon>
        <taxon>Tracheophyta</taxon>
        <taxon>Spermatophyta</taxon>
        <taxon>Magnoliopsida</taxon>
        <taxon>eudicotyledons</taxon>
        <taxon>Gunneridae</taxon>
        <taxon>Pentapetalae</taxon>
        <taxon>rosids</taxon>
        <taxon>malvids</taxon>
        <taxon>Myrtales</taxon>
        <taxon>Myrtaceae</taxon>
        <taxon>Myrtoideae</taxon>
        <taxon>Eucalypteae</taxon>
        <taxon>Eucalyptus</taxon>
    </lineage>
</organism>
<dbReference type="Gramene" id="KCW72493">
    <property type="protein sequence ID" value="KCW72493"/>
    <property type="gene ID" value="EUGRSUZ_E00954"/>
</dbReference>
<gene>
    <name evidence="2" type="ORF">EUGRSUZ_E00954</name>
</gene>
<dbReference type="EMBL" id="KK198757">
    <property type="protein sequence ID" value="KCW72493.1"/>
    <property type="molecule type" value="Genomic_DNA"/>
</dbReference>
<dbReference type="InParanoid" id="A0A059C223"/>
<dbReference type="AlphaFoldDB" id="A0A059C223"/>
<evidence type="ECO:0000256" key="1">
    <source>
        <dbReference type="SAM" id="MobiDB-lite"/>
    </source>
</evidence>
<protein>
    <submittedName>
        <fullName evidence="2">Uncharacterized protein</fullName>
    </submittedName>
</protein>
<sequence>MPSIQRLFGEAWNSLHLLSRALRPAPLPLPALGRTSQSSMSKSRVPLLSTASETTDSPRIEVHEDDRENETSRMGKIAEWMKFLIMNTSCQLRNDYTQTAGKM</sequence>
<feature type="region of interest" description="Disordered" evidence="1">
    <location>
        <begin position="28"/>
        <end position="73"/>
    </location>
</feature>
<accession>A0A059C223</accession>
<reference evidence="2" key="1">
    <citation type="submission" date="2013-07" db="EMBL/GenBank/DDBJ databases">
        <title>The genome of Eucalyptus grandis.</title>
        <authorList>
            <person name="Schmutz J."/>
            <person name="Hayes R."/>
            <person name="Myburg A."/>
            <person name="Tuskan G."/>
            <person name="Grattapaglia D."/>
            <person name="Rokhsar D.S."/>
        </authorList>
    </citation>
    <scope>NUCLEOTIDE SEQUENCE</scope>
    <source>
        <tissue evidence="2">Leaf extractions</tissue>
    </source>
</reference>
<proteinExistence type="predicted"/>
<feature type="compositionally biased region" description="Basic and acidic residues" evidence="1">
    <location>
        <begin position="56"/>
        <end position="73"/>
    </location>
</feature>
<evidence type="ECO:0000313" key="2">
    <source>
        <dbReference type="EMBL" id="KCW72493.1"/>
    </source>
</evidence>